<evidence type="ECO:0000313" key="2">
    <source>
        <dbReference type="EMBL" id="GGX14883.1"/>
    </source>
</evidence>
<keyword evidence="1" id="KW-0812">Transmembrane</keyword>
<proteinExistence type="predicted"/>
<keyword evidence="1" id="KW-0472">Membrane</keyword>
<feature type="transmembrane region" description="Helical" evidence="1">
    <location>
        <begin position="71"/>
        <end position="95"/>
    </location>
</feature>
<evidence type="ECO:0000313" key="3">
    <source>
        <dbReference type="Proteomes" id="UP000601108"/>
    </source>
</evidence>
<organism evidence="2 3">
    <name type="scientific">Aquimarina muelleri</name>
    <dbReference type="NCBI Taxonomy" id="279356"/>
    <lineage>
        <taxon>Bacteria</taxon>
        <taxon>Pseudomonadati</taxon>
        <taxon>Bacteroidota</taxon>
        <taxon>Flavobacteriia</taxon>
        <taxon>Flavobacteriales</taxon>
        <taxon>Flavobacteriaceae</taxon>
        <taxon>Aquimarina</taxon>
    </lineage>
</organism>
<reference evidence="2 3" key="1">
    <citation type="journal article" date="2014" name="Int. J. Syst. Evol. Microbiol.">
        <title>Complete genome sequence of Corynebacterium casei LMG S-19264T (=DSM 44701T), isolated from a smear-ripened cheese.</title>
        <authorList>
            <consortium name="US DOE Joint Genome Institute (JGI-PGF)"/>
            <person name="Walter F."/>
            <person name="Albersmeier A."/>
            <person name="Kalinowski J."/>
            <person name="Ruckert C."/>
        </authorList>
    </citation>
    <scope>NUCLEOTIDE SEQUENCE [LARGE SCALE GENOMIC DNA]</scope>
    <source>
        <strain evidence="2 3">KCTC 12285</strain>
    </source>
</reference>
<sequence length="175" mass="19423">MENIKASSKKIIINYGILLGIVSVLLGVVMYITNAYKDPHWIYSVIGFIVLIGVISYGIKAFKTSNNGYLILMDAIKIGLGIALIGGIIGAIWSFTLTNIIEPDYTQQVLEVQREKMIEQYPDFSQEQIDQSMAIAEKFSTPFVSIALSIIASLFFGFIISLIAGLVMQKKQDLY</sequence>
<evidence type="ECO:0008006" key="4">
    <source>
        <dbReference type="Google" id="ProtNLM"/>
    </source>
</evidence>
<dbReference type="InterPro" id="IPR025250">
    <property type="entry name" value="DUF4199"/>
</dbReference>
<keyword evidence="3" id="KW-1185">Reference proteome</keyword>
<keyword evidence="1" id="KW-1133">Transmembrane helix</keyword>
<accession>A0A918JTU9</accession>
<evidence type="ECO:0000256" key="1">
    <source>
        <dbReference type="SAM" id="Phobius"/>
    </source>
</evidence>
<dbReference type="AlphaFoldDB" id="A0A918JTU9"/>
<feature type="transmembrane region" description="Helical" evidence="1">
    <location>
        <begin position="143"/>
        <end position="167"/>
    </location>
</feature>
<name>A0A918JTU9_9FLAO</name>
<dbReference type="Proteomes" id="UP000601108">
    <property type="component" value="Unassembled WGS sequence"/>
</dbReference>
<gene>
    <name evidence="2" type="ORF">GCM10007384_15690</name>
</gene>
<dbReference type="RefSeq" id="WP_027411740.1">
    <property type="nucleotide sequence ID" value="NZ_BMWS01000008.1"/>
</dbReference>
<feature type="transmembrane region" description="Helical" evidence="1">
    <location>
        <begin position="40"/>
        <end position="59"/>
    </location>
</feature>
<dbReference type="Pfam" id="PF13858">
    <property type="entry name" value="DUF4199"/>
    <property type="match status" value="1"/>
</dbReference>
<feature type="transmembrane region" description="Helical" evidence="1">
    <location>
        <begin position="12"/>
        <end position="34"/>
    </location>
</feature>
<protein>
    <recommendedName>
        <fullName evidence="4">DUF4199 domain-containing protein</fullName>
    </recommendedName>
</protein>
<comment type="caution">
    <text evidence="2">The sequence shown here is derived from an EMBL/GenBank/DDBJ whole genome shotgun (WGS) entry which is preliminary data.</text>
</comment>
<dbReference type="EMBL" id="BMWS01000008">
    <property type="protein sequence ID" value="GGX14883.1"/>
    <property type="molecule type" value="Genomic_DNA"/>
</dbReference>